<dbReference type="PATRIC" id="fig|29536.5.peg.785"/>
<evidence type="ECO:0000313" key="1">
    <source>
        <dbReference type="EMBL" id="OAZ04910.1"/>
    </source>
</evidence>
<comment type="caution">
    <text evidence="1">The sequence shown here is derived from an EMBL/GenBank/DDBJ whole genome shotgun (WGS) entry which is preliminary data.</text>
</comment>
<reference evidence="1 2" key="1">
    <citation type="submission" date="2016-06" db="EMBL/GenBank/DDBJ databases">
        <title>Draft genome sequence of Flavobacterium succinicans strain DD5b.</title>
        <authorList>
            <person name="Poehlein A."/>
            <person name="Daniel R."/>
            <person name="Simeonova D.D."/>
        </authorList>
    </citation>
    <scope>NUCLEOTIDE SEQUENCE [LARGE SCALE GENOMIC DNA]</scope>
    <source>
        <strain evidence="1 2">DD5b</strain>
    </source>
</reference>
<dbReference type="AlphaFoldDB" id="A0A199XTD8"/>
<dbReference type="CDD" id="cd05483">
    <property type="entry name" value="retropepsin_like_bacteria"/>
    <property type="match status" value="1"/>
</dbReference>
<dbReference type="RefSeq" id="WP_231891037.1">
    <property type="nucleotide sequence ID" value="NZ_JMTM01000017.1"/>
</dbReference>
<dbReference type="SUPFAM" id="SSF50630">
    <property type="entry name" value="Acid proteases"/>
    <property type="match status" value="1"/>
</dbReference>
<dbReference type="InterPro" id="IPR034122">
    <property type="entry name" value="Retropepsin-like_bacterial"/>
</dbReference>
<keyword evidence="2" id="KW-1185">Reference proteome</keyword>
<dbReference type="EMBL" id="JMTM01000017">
    <property type="protein sequence ID" value="OAZ04910.1"/>
    <property type="molecule type" value="Genomic_DNA"/>
</dbReference>
<evidence type="ECO:0008006" key="3">
    <source>
        <dbReference type="Google" id="ProtNLM"/>
    </source>
</evidence>
<name>A0A199XTD8_9FLAO</name>
<dbReference type="Gene3D" id="2.40.70.10">
    <property type="entry name" value="Acid Proteases"/>
    <property type="match status" value="2"/>
</dbReference>
<organism evidence="1 2">
    <name type="scientific">Flavobacterium succinicans</name>
    <dbReference type="NCBI Taxonomy" id="29536"/>
    <lineage>
        <taxon>Bacteria</taxon>
        <taxon>Pseudomonadati</taxon>
        <taxon>Bacteroidota</taxon>
        <taxon>Flavobacteriia</taxon>
        <taxon>Flavobacteriales</taxon>
        <taxon>Flavobacteriaceae</taxon>
        <taxon>Flavobacterium</taxon>
    </lineage>
</organism>
<proteinExistence type="predicted"/>
<dbReference type="Proteomes" id="UP000093807">
    <property type="component" value="Unassembled WGS sequence"/>
</dbReference>
<protein>
    <recommendedName>
        <fullName evidence="3">Aspartyl protease</fullName>
    </recommendedName>
</protein>
<gene>
    <name evidence="1" type="ORF">FLB_07580</name>
</gene>
<dbReference type="InterPro" id="IPR021109">
    <property type="entry name" value="Peptidase_aspartic_dom_sf"/>
</dbReference>
<dbReference type="Pfam" id="PF13650">
    <property type="entry name" value="Asp_protease_2"/>
    <property type="match status" value="1"/>
</dbReference>
<accession>A0A199XTD8</accession>
<evidence type="ECO:0000313" key="2">
    <source>
        <dbReference type="Proteomes" id="UP000093807"/>
    </source>
</evidence>
<sequence length="280" mass="32157">MFQLTLSNGFSQNRKQLSKKGYVKQKEYFVEIPFNYVNKHIYIEVIISGKKYNFVFDSGYEVTTIDSKIAKEIQYKIIKEVSLSGSSFADQKVTLVEVPNIAIANLDFEETYGILQDLSFTKKPATKKIDGIIGNNLMRKSKWQIDYVQKVIRISSKIENFKNLPTAKKIELIGKDWGLGFVAIELNNQKHQFLFDLGSSGEFTANLSFVKFLKEKDTLLQQEKQTFPIGKIKIGEIELNDKSITLEKRAGSLLGNAFFENYLLTIDWDKNILYLNQNTN</sequence>